<evidence type="ECO:0000313" key="7">
    <source>
        <dbReference type="EMBL" id="KYD26645.1"/>
    </source>
</evidence>
<feature type="transmembrane region" description="Helical" evidence="6">
    <location>
        <begin position="58"/>
        <end position="77"/>
    </location>
</feature>
<dbReference type="InterPro" id="IPR005538">
    <property type="entry name" value="LrgA/CidA"/>
</dbReference>
<protein>
    <recommendedName>
        <fullName evidence="9">Holin-like protein CidA</fullName>
    </recommendedName>
</protein>
<evidence type="ECO:0008006" key="9">
    <source>
        <dbReference type="Google" id="ProtNLM"/>
    </source>
</evidence>
<gene>
    <name evidence="7" type="ORF">B4110_3774</name>
</gene>
<dbReference type="Proteomes" id="UP000075324">
    <property type="component" value="Unassembled WGS sequence"/>
</dbReference>
<dbReference type="Pfam" id="PF03788">
    <property type="entry name" value="LrgA"/>
    <property type="match status" value="1"/>
</dbReference>
<organism evidence="7 8">
    <name type="scientific">Parageobacillus toebii</name>
    <dbReference type="NCBI Taxonomy" id="153151"/>
    <lineage>
        <taxon>Bacteria</taxon>
        <taxon>Bacillati</taxon>
        <taxon>Bacillota</taxon>
        <taxon>Bacilli</taxon>
        <taxon>Bacillales</taxon>
        <taxon>Anoxybacillaceae</taxon>
        <taxon>Parageobacillus</taxon>
    </lineage>
</organism>
<evidence type="ECO:0000256" key="4">
    <source>
        <dbReference type="ARBA" id="ARBA00022989"/>
    </source>
</evidence>
<dbReference type="GO" id="GO:0005886">
    <property type="term" value="C:plasma membrane"/>
    <property type="evidence" value="ECO:0007669"/>
    <property type="project" value="UniProtKB-SubCell"/>
</dbReference>
<evidence type="ECO:0000256" key="6">
    <source>
        <dbReference type="SAM" id="Phobius"/>
    </source>
</evidence>
<feature type="transmembrane region" description="Helical" evidence="6">
    <location>
        <begin position="7"/>
        <end position="24"/>
    </location>
</feature>
<feature type="transmembrane region" description="Helical" evidence="6">
    <location>
        <begin position="89"/>
        <end position="113"/>
    </location>
</feature>
<keyword evidence="3 6" id="KW-0812">Transmembrane</keyword>
<dbReference type="PATRIC" id="fig|153151.4.peg.651"/>
<feature type="transmembrane region" description="Helical" evidence="6">
    <location>
        <begin position="30"/>
        <end position="46"/>
    </location>
</feature>
<proteinExistence type="predicted"/>
<evidence type="ECO:0000313" key="8">
    <source>
        <dbReference type="Proteomes" id="UP000075324"/>
    </source>
</evidence>
<dbReference type="PANTHER" id="PTHR33931">
    <property type="entry name" value="HOLIN-LIKE PROTEIN CIDA-RELATED"/>
    <property type="match status" value="1"/>
</dbReference>
<comment type="caution">
    <text evidence="7">The sequence shown here is derived from an EMBL/GenBank/DDBJ whole genome shotgun (WGS) entry which is preliminary data.</text>
</comment>
<keyword evidence="4 6" id="KW-1133">Transmembrane helix</keyword>
<keyword evidence="2" id="KW-1003">Cell membrane</keyword>
<keyword evidence="5 6" id="KW-0472">Membrane</keyword>
<evidence type="ECO:0000256" key="5">
    <source>
        <dbReference type="ARBA" id="ARBA00023136"/>
    </source>
</evidence>
<reference evidence="7 8" key="1">
    <citation type="submission" date="2016-01" db="EMBL/GenBank/DDBJ databases">
        <title>Draft Genome Sequences of Seven Thermophilic Sporeformers Isolated from Foods.</title>
        <authorList>
            <person name="Berendsen E.M."/>
            <person name="Wells-Bennik M.H."/>
            <person name="Krawcyk A.O."/>
            <person name="De Jong A."/>
            <person name="Holsappel S."/>
            <person name="Eijlander R.T."/>
            <person name="Kuipers O.P."/>
        </authorList>
    </citation>
    <scope>NUCLEOTIDE SEQUENCE [LARGE SCALE GENOMIC DNA]</scope>
    <source>
        <strain evidence="7 8">B4110</strain>
    </source>
</reference>
<comment type="subcellular location">
    <subcellularLocation>
        <location evidence="1">Cell membrane</location>
        <topology evidence="1">Multi-pass membrane protein</topology>
    </subcellularLocation>
</comment>
<evidence type="ECO:0000256" key="1">
    <source>
        <dbReference type="ARBA" id="ARBA00004651"/>
    </source>
</evidence>
<sequence length="135" mass="15339">MTIIRTILQILILYIFYYIGVLIVNVTHLPFPPSVIGLLLLFLCLQRKWIKVGIIQQGASFLIGFMTLFFIPSMLGIVEYPELLSMKGILLIVTVFASTVLTIYLTSIFSGIIERKERGLKGKEDGGVERHHLYH</sequence>
<dbReference type="PANTHER" id="PTHR33931:SF6">
    <property type="entry name" value="INTEGRAL MEMBRANE PROTEIN YXZK-RELATED"/>
    <property type="match status" value="1"/>
</dbReference>
<dbReference type="EMBL" id="LQYW01000117">
    <property type="protein sequence ID" value="KYD26645.1"/>
    <property type="molecule type" value="Genomic_DNA"/>
</dbReference>
<name>A0A150MQP3_9BACL</name>
<evidence type="ECO:0000256" key="3">
    <source>
        <dbReference type="ARBA" id="ARBA00022692"/>
    </source>
</evidence>
<accession>A0A150MQP3</accession>
<evidence type="ECO:0000256" key="2">
    <source>
        <dbReference type="ARBA" id="ARBA00022475"/>
    </source>
</evidence>
<dbReference type="AlphaFoldDB" id="A0A150MQP3"/>